<name>A0A6J7EY38_9ZZZZ</name>
<dbReference type="AlphaFoldDB" id="A0A6J7EY38"/>
<accession>A0A6J7EY38</accession>
<sequence length="160" mass="17798">MARVLVFPRVRARNLEGVDVDLPDAFVGDRNIVAIAFRRDHQGLVDSWVPWFDAQAAVDPGLRFYEIPTIGRIWAPARNLIDGAMAAAIRDPVILQRTLTVYGDVNRLTRPLGIDDRSTITLIAVDRSGQVLWRGTGRCAAPLAHDLERVLAENRRGYTG</sequence>
<protein>
    <submittedName>
        <fullName evidence="1">Unannotated protein</fullName>
    </submittedName>
</protein>
<gene>
    <name evidence="1" type="ORF">UFOPK3376_02253</name>
</gene>
<organism evidence="1">
    <name type="scientific">freshwater metagenome</name>
    <dbReference type="NCBI Taxonomy" id="449393"/>
    <lineage>
        <taxon>unclassified sequences</taxon>
        <taxon>metagenomes</taxon>
        <taxon>ecological metagenomes</taxon>
    </lineage>
</organism>
<proteinExistence type="predicted"/>
<dbReference type="EMBL" id="CAFBLP010000066">
    <property type="protein sequence ID" value="CAB4886134.1"/>
    <property type="molecule type" value="Genomic_DNA"/>
</dbReference>
<reference evidence="1" key="1">
    <citation type="submission" date="2020-05" db="EMBL/GenBank/DDBJ databases">
        <authorList>
            <person name="Chiriac C."/>
            <person name="Salcher M."/>
            <person name="Ghai R."/>
            <person name="Kavagutti S V."/>
        </authorList>
    </citation>
    <scope>NUCLEOTIDE SEQUENCE</scope>
</reference>
<evidence type="ECO:0000313" key="1">
    <source>
        <dbReference type="EMBL" id="CAB4886134.1"/>
    </source>
</evidence>